<dbReference type="GeneID" id="80907887"/>
<dbReference type="PANTHER" id="PTHR24359">
    <property type="entry name" value="SERINE/THREONINE-PROTEIN KINASE SBK1"/>
    <property type="match status" value="1"/>
</dbReference>
<dbReference type="Gene3D" id="1.10.510.10">
    <property type="entry name" value="Transferase(Phosphotransferase) domain 1"/>
    <property type="match status" value="1"/>
</dbReference>
<dbReference type="SMART" id="SM00220">
    <property type="entry name" value="S_TKc"/>
    <property type="match status" value="1"/>
</dbReference>
<dbReference type="GO" id="GO:0005524">
    <property type="term" value="F:ATP binding"/>
    <property type="evidence" value="ECO:0007669"/>
    <property type="project" value="InterPro"/>
</dbReference>
<keyword evidence="3" id="KW-1185">Reference proteome</keyword>
<dbReference type="OrthoDB" id="310217at2759"/>
<dbReference type="InterPro" id="IPR011009">
    <property type="entry name" value="Kinase-like_dom_sf"/>
</dbReference>
<feature type="domain" description="Protein kinase" evidence="1">
    <location>
        <begin position="19"/>
        <end position="328"/>
    </location>
</feature>
<dbReference type="Proteomes" id="UP001140513">
    <property type="component" value="Unassembled WGS sequence"/>
</dbReference>
<dbReference type="GO" id="GO:0004674">
    <property type="term" value="F:protein serine/threonine kinase activity"/>
    <property type="evidence" value="ECO:0007669"/>
    <property type="project" value="TreeGrafter"/>
</dbReference>
<protein>
    <recommendedName>
        <fullName evidence="1">Protein kinase domain-containing protein</fullName>
    </recommendedName>
</protein>
<dbReference type="InterPro" id="IPR000719">
    <property type="entry name" value="Prot_kinase_dom"/>
</dbReference>
<dbReference type="CDD" id="cd00180">
    <property type="entry name" value="PKc"/>
    <property type="match status" value="1"/>
</dbReference>
<dbReference type="PANTHER" id="PTHR24359:SF1">
    <property type="entry name" value="INHIBITOR OF NUCLEAR FACTOR KAPPA-B KINASE EPSILON SUBUNIT HOMOLOG 1-RELATED"/>
    <property type="match status" value="1"/>
</dbReference>
<dbReference type="AlphaFoldDB" id="A0A9W8XPA4"/>
<dbReference type="EMBL" id="JAPEUX010000003">
    <property type="protein sequence ID" value="KAJ4356325.1"/>
    <property type="molecule type" value="Genomic_DNA"/>
</dbReference>
<dbReference type="SUPFAM" id="SSF56112">
    <property type="entry name" value="Protein kinase-like (PK-like)"/>
    <property type="match status" value="1"/>
</dbReference>
<proteinExistence type="predicted"/>
<dbReference type="Pfam" id="PF00069">
    <property type="entry name" value="Pkinase"/>
    <property type="match status" value="1"/>
</dbReference>
<dbReference type="Gene3D" id="3.30.200.20">
    <property type="entry name" value="Phosphorylase Kinase, domain 1"/>
    <property type="match status" value="1"/>
</dbReference>
<name>A0A9W8XPA4_9PLEO</name>
<dbReference type="PROSITE" id="PS50011">
    <property type="entry name" value="PROTEIN_KINASE_DOM"/>
    <property type="match status" value="1"/>
</dbReference>
<dbReference type="RefSeq" id="XP_056073451.1">
    <property type="nucleotide sequence ID" value="XM_056213143.1"/>
</dbReference>
<organism evidence="2 3">
    <name type="scientific">Didymosphaeria variabile</name>
    <dbReference type="NCBI Taxonomy" id="1932322"/>
    <lineage>
        <taxon>Eukaryota</taxon>
        <taxon>Fungi</taxon>
        <taxon>Dikarya</taxon>
        <taxon>Ascomycota</taxon>
        <taxon>Pezizomycotina</taxon>
        <taxon>Dothideomycetes</taxon>
        <taxon>Pleosporomycetidae</taxon>
        <taxon>Pleosporales</taxon>
        <taxon>Massarineae</taxon>
        <taxon>Didymosphaeriaceae</taxon>
        <taxon>Didymosphaeria</taxon>
    </lineage>
</organism>
<comment type="caution">
    <text evidence="2">The sequence shown here is derived from an EMBL/GenBank/DDBJ whole genome shotgun (WGS) entry which is preliminary data.</text>
</comment>
<reference evidence="2" key="1">
    <citation type="submission" date="2022-10" db="EMBL/GenBank/DDBJ databases">
        <title>Tapping the CABI collections for fungal endophytes: first genome assemblies for Collariella, Neodidymelliopsis, Ascochyta clinopodiicola, Didymella pomorum, Didymosphaeria variabile, Neocosmospora piperis and Neocucurbitaria cava.</title>
        <authorList>
            <person name="Hill R."/>
        </authorList>
    </citation>
    <scope>NUCLEOTIDE SEQUENCE</scope>
    <source>
        <strain evidence="2">IMI 356815</strain>
    </source>
</reference>
<evidence type="ECO:0000313" key="3">
    <source>
        <dbReference type="Proteomes" id="UP001140513"/>
    </source>
</evidence>
<evidence type="ECO:0000313" key="2">
    <source>
        <dbReference type="EMBL" id="KAJ4356325.1"/>
    </source>
</evidence>
<accession>A0A9W8XPA4</accession>
<evidence type="ECO:0000259" key="1">
    <source>
        <dbReference type="PROSITE" id="PS50011"/>
    </source>
</evidence>
<sequence>MSALTNPQWKDAQIFRSTFTFKGEVAAGVDGTVSHWKKRTTGHSVAVKTANSGRSTILQKEIAVLKKVPPYEHIVSLLTHFQEWQPVGPALVFELAEYGDMISYRKALRMQEGGDGVPEMTLWKFLRDMSLGLDWLHNRIGEPHVHGDLKPDNVLVFSPPGWQSQDVPLLPTFRICDVSRLLPLSENGTFRGTYEFGPPFAERRVKQTPCGDVYSIGASMQWFALGILPVMSNAEFIKMKKLEGGAIPSLHDLKHNEAWRAELPPEYRPLDASIDFQKHNMKLERPVPPCSHELNKWYDKIIDVKLEKRISSRLLAKKVRSAGGYPYRDGDSEALL</sequence>
<gene>
    <name evidence="2" type="ORF">N0V89_004357</name>
</gene>